<comment type="caution">
    <text evidence="2">The sequence shown here is derived from an EMBL/GenBank/DDBJ whole genome shotgun (WGS) entry which is preliminary data.</text>
</comment>
<organism evidence="2 3">
    <name type="scientific">Portunus trituberculatus</name>
    <name type="common">Swimming crab</name>
    <name type="synonym">Neptunus trituberculatus</name>
    <dbReference type="NCBI Taxonomy" id="210409"/>
    <lineage>
        <taxon>Eukaryota</taxon>
        <taxon>Metazoa</taxon>
        <taxon>Ecdysozoa</taxon>
        <taxon>Arthropoda</taxon>
        <taxon>Crustacea</taxon>
        <taxon>Multicrustacea</taxon>
        <taxon>Malacostraca</taxon>
        <taxon>Eumalacostraca</taxon>
        <taxon>Eucarida</taxon>
        <taxon>Decapoda</taxon>
        <taxon>Pleocyemata</taxon>
        <taxon>Brachyura</taxon>
        <taxon>Eubrachyura</taxon>
        <taxon>Portunoidea</taxon>
        <taxon>Portunidae</taxon>
        <taxon>Portuninae</taxon>
        <taxon>Portunus</taxon>
    </lineage>
</organism>
<evidence type="ECO:0000313" key="2">
    <source>
        <dbReference type="EMBL" id="MPC88870.1"/>
    </source>
</evidence>
<evidence type="ECO:0000256" key="1">
    <source>
        <dbReference type="SAM" id="MobiDB-lite"/>
    </source>
</evidence>
<feature type="region of interest" description="Disordered" evidence="1">
    <location>
        <begin position="1"/>
        <end position="20"/>
    </location>
</feature>
<gene>
    <name evidence="2" type="ORF">E2C01_083793</name>
</gene>
<accession>A0A5B7IW42</accession>
<reference evidence="2 3" key="1">
    <citation type="submission" date="2019-05" db="EMBL/GenBank/DDBJ databases">
        <title>Another draft genome of Portunus trituberculatus and its Hox gene families provides insights of decapod evolution.</title>
        <authorList>
            <person name="Jeong J.-H."/>
            <person name="Song I."/>
            <person name="Kim S."/>
            <person name="Choi T."/>
            <person name="Kim D."/>
            <person name="Ryu S."/>
            <person name="Kim W."/>
        </authorList>
    </citation>
    <scope>NUCLEOTIDE SEQUENCE [LARGE SCALE GENOMIC DNA]</scope>
    <source>
        <tissue evidence="2">Muscle</tissue>
    </source>
</reference>
<protein>
    <submittedName>
        <fullName evidence="2">Uncharacterized protein</fullName>
    </submittedName>
</protein>
<sequence length="66" mass="7093">MRYSATPGEEEGGKGTAGWRKMGRVQNVYVSPENNKSASYHMQNNDPITTGILGAVQTESALYVGS</sequence>
<name>A0A5B7IW42_PORTR</name>
<proteinExistence type="predicted"/>
<dbReference type="AlphaFoldDB" id="A0A5B7IW42"/>
<dbReference type="EMBL" id="VSRR010079210">
    <property type="protein sequence ID" value="MPC88870.1"/>
    <property type="molecule type" value="Genomic_DNA"/>
</dbReference>
<keyword evidence="3" id="KW-1185">Reference proteome</keyword>
<dbReference type="Proteomes" id="UP000324222">
    <property type="component" value="Unassembled WGS sequence"/>
</dbReference>
<evidence type="ECO:0000313" key="3">
    <source>
        <dbReference type="Proteomes" id="UP000324222"/>
    </source>
</evidence>